<name>A0A545SY56_9GAMM</name>
<keyword evidence="3" id="KW-1185">Reference proteome</keyword>
<dbReference type="OrthoDB" id="1099576at2"/>
<comment type="caution">
    <text evidence="2">The sequence shown here is derived from an EMBL/GenBank/DDBJ whole genome shotgun (WGS) entry which is preliminary data.</text>
</comment>
<feature type="domain" description="FecR N-terminal" evidence="1">
    <location>
        <begin position="11"/>
        <end position="51"/>
    </location>
</feature>
<evidence type="ECO:0000259" key="1">
    <source>
        <dbReference type="Pfam" id="PF16220"/>
    </source>
</evidence>
<dbReference type="RefSeq" id="WP_142929147.1">
    <property type="nucleotide sequence ID" value="NZ_ML660104.1"/>
</dbReference>
<proteinExistence type="predicted"/>
<accession>A0A545SY56</accession>
<reference evidence="2 3" key="1">
    <citation type="submission" date="2019-06" db="EMBL/GenBank/DDBJ databases">
        <title>Whole genome sequence for Cellvibrionaceae sp. R142.</title>
        <authorList>
            <person name="Wang G."/>
        </authorList>
    </citation>
    <scope>NUCLEOTIDE SEQUENCE [LARGE SCALE GENOMIC DNA]</scope>
    <source>
        <strain evidence="2 3">R142</strain>
    </source>
</reference>
<dbReference type="Pfam" id="PF16220">
    <property type="entry name" value="DUF4880"/>
    <property type="match status" value="1"/>
</dbReference>
<evidence type="ECO:0000313" key="2">
    <source>
        <dbReference type="EMBL" id="TQV69869.1"/>
    </source>
</evidence>
<dbReference type="AlphaFoldDB" id="A0A545SY56"/>
<evidence type="ECO:0000313" key="3">
    <source>
        <dbReference type="Proteomes" id="UP000319732"/>
    </source>
</evidence>
<dbReference type="Proteomes" id="UP000319732">
    <property type="component" value="Unassembled WGS sequence"/>
</dbReference>
<protein>
    <submittedName>
        <fullName evidence="2">DUF4880 domain-containing protein</fullName>
    </submittedName>
</protein>
<sequence length="79" mass="9339">MSTQQRPPIEQEAIKWFTLVRSDQNLAQHVAEFEVWFHANIAHSRAYREIEKRWEFFGQFADHPATVAALREARNTIKS</sequence>
<dbReference type="InterPro" id="IPR032623">
    <property type="entry name" value="FecR_N"/>
</dbReference>
<dbReference type="EMBL" id="VHSG01000026">
    <property type="protein sequence ID" value="TQV69869.1"/>
    <property type="molecule type" value="Genomic_DNA"/>
</dbReference>
<gene>
    <name evidence="2" type="ORF">FKG94_22210</name>
</gene>
<organism evidence="2 3">
    <name type="scientific">Exilibacterium tricleocarpae</name>
    <dbReference type="NCBI Taxonomy" id="2591008"/>
    <lineage>
        <taxon>Bacteria</taxon>
        <taxon>Pseudomonadati</taxon>
        <taxon>Pseudomonadota</taxon>
        <taxon>Gammaproteobacteria</taxon>
        <taxon>Cellvibrionales</taxon>
        <taxon>Cellvibrionaceae</taxon>
        <taxon>Exilibacterium</taxon>
    </lineage>
</organism>